<dbReference type="AlphaFoldDB" id="A0AAD3RL87"/>
<proteinExistence type="predicted"/>
<evidence type="ECO:0000313" key="2">
    <source>
        <dbReference type="EMBL" id="GLD74579.1"/>
    </source>
</evidence>
<comment type="caution">
    <text evidence="2">The sequence shown here is derived from an EMBL/GenBank/DDBJ whole genome shotgun (WGS) entry which is preliminary data.</text>
</comment>
<dbReference type="EMBL" id="BRZM01002334">
    <property type="protein sequence ID" value="GLD74579.1"/>
    <property type="molecule type" value="Genomic_DNA"/>
</dbReference>
<evidence type="ECO:0000256" key="1">
    <source>
        <dbReference type="SAM" id="MobiDB-lite"/>
    </source>
</evidence>
<reference evidence="2" key="1">
    <citation type="submission" date="2022-08" db="EMBL/GenBank/DDBJ databases">
        <title>Genome sequencing of akame (Lates japonicus).</title>
        <authorList>
            <person name="Hashiguchi Y."/>
            <person name="Takahashi H."/>
        </authorList>
    </citation>
    <scope>NUCLEOTIDE SEQUENCE</scope>
    <source>
        <strain evidence="2">Kochi</strain>
    </source>
</reference>
<organism evidence="2 3">
    <name type="scientific">Lates japonicus</name>
    <name type="common">Japanese lates</name>
    <dbReference type="NCBI Taxonomy" id="270547"/>
    <lineage>
        <taxon>Eukaryota</taxon>
        <taxon>Metazoa</taxon>
        <taxon>Chordata</taxon>
        <taxon>Craniata</taxon>
        <taxon>Vertebrata</taxon>
        <taxon>Euteleostomi</taxon>
        <taxon>Actinopterygii</taxon>
        <taxon>Neopterygii</taxon>
        <taxon>Teleostei</taxon>
        <taxon>Neoteleostei</taxon>
        <taxon>Acanthomorphata</taxon>
        <taxon>Carangaria</taxon>
        <taxon>Carangaria incertae sedis</taxon>
        <taxon>Centropomidae</taxon>
        <taxon>Lates</taxon>
    </lineage>
</organism>
<feature type="compositionally biased region" description="Acidic residues" evidence="1">
    <location>
        <begin position="50"/>
        <end position="60"/>
    </location>
</feature>
<dbReference type="PROSITE" id="PS51257">
    <property type="entry name" value="PROKAR_LIPOPROTEIN"/>
    <property type="match status" value="1"/>
</dbReference>
<sequence>MKQESANDNRGRDPYIKSLLLMFVSTSLQSCDRERMKRKQQHSAEGTSVDPDDQSPDDMETTSSNPDGDTQESDSDRQTLSAECPKCRSIIQVPVDAGVEVTDNYQPTSSNQNRTCEELLNIW</sequence>
<keyword evidence="3" id="KW-1185">Reference proteome</keyword>
<gene>
    <name evidence="2" type="ORF">AKAME5_002591000</name>
</gene>
<name>A0AAD3RL87_LATJO</name>
<accession>A0AAD3RL87</accession>
<protein>
    <submittedName>
        <fullName evidence="2">Uncharacterized protein</fullName>
    </submittedName>
</protein>
<dbReference type="Proteomes" id="UP001279410">
    <property type="component" value="Unassembled WGS sequence"/>
</dbReference>
<evidence type="ECO:0000313" key="3">
    <source>
        <dbReference type="Proteomes" id="UP001279410"/>
    </source>
</evidence>
<feature type="region of interest" description="Disordered" evidence="1">
    <location>
        <begin position="30"/>
        <end position="86"/>
    </location>
</feature>